<feature type="domain" description="Transposase IS4-like" evidence="1">
    <location>
        <begin position="100"/>
        <end position="255"/>
    </location>
</feature>
<dbReference type="Pfam" id="PF01609">
    <property type="entry name" value="DDE_Tnp_1"/>
    <property type="match status" value="1"/>
</dbReference>
<protein>
    <submittedName>
        <fullName evidence="3">Transposase</fullName>
    </submittedName>
</protein>
<proteinExistence type="predicted"/>
<evidence type="ECO:0000259" key="1">
    <source>
        <dbReference type="Pfam" id="PF01609"/>
    </source>
</evidence>
<evidence type="ECO:0000313" key="4">
    <source>
        <dbReference type="Proteomes" id="UP000061432"/>
    </source>
</evidence>
<name>A0A0C6FX81_9HYPH</name>
<dbReference type="PANTHER" id="PTHR30007">
    <property type="entry name" value="PHP DOMAIN PROTEIN"/>
    <property type="match status" value="1"/>
</dbReference>
<feature type="domain" description="Insertion element IS402-like" evidence="2">
    <location>
        <begin position="12"/>
        <end position="83"/>
    </location>
</feature>
<accession>A0A0C6FX81</accession>
<reference evidence="4" key="2">
    <citation type="submission" date="2015-01" db="EMBL/GenBank/DDBJ databases">
        <title>Complete genome sequence of Methylobacterium aquaticum strain 22A.</title>
        <authorList>
            <person name="Tani A."/>
            <person name="Ogura Y."/>
            <person name="Hayashi T."/>
        </authorList>
    </citation>
    <scope>NUCLEOTIDE SEQUENCE [LARGE SCALE GENOMIC DNA]</scope>
    <source>
        <strain evidence="4">MA-22A</strain>
        <plasmid evidence="4">Plasmid pMaq22A_2p DNA</plasmid>
    </source>
</reference>
<geneLocation type="plasmid" evidence="4">
    <name>pMaq22A_2p DNA</name>
</geneLocation>
<keyword evidence="3" id="KW-0614">Plasmid</keyword>
<dbReference type="OrthoDB" id="9798237at2"/>
<dbReference type="GO" id="GO:0006313">
    <property type="term" value="P:DNA transposition"/>
    <property type="evidence" value="ECO:0007669"/>
    <property type="project" value="InterPro"/>
</dbReference>
<reference evidence="3 4" key="1">
    <citation type="journal article" date="2015" name="Genome Announc.">
        <title>Complete Genome Sequence of Methylobacterium aquaticum Strain 22A, Isolated from Racomitrium japonicum Moss.</title>
        <authorList>
            <person name="Tani A."/>
            <person name="Ogura Y."/>
            <person name="Hayashi T."/>
            <person name="Kimbara K."/>
        </authorList>
    </citation>
    <scope>NUCLEOTIDE SEQUENCE [LARGE SCALE GENOMIC DNA]</scope>
    <source>
        <strain evidence="3 4">MA-22A</strain>
        <plasmid evidence="4">Plasmid pMaq22A_2p DNA</plasmid>
    </source>
</reference>
<dbReference type="Pfam" id="PF13340">
    <property type="entry name" value="DUF4096"/>
    <property type="match status" value="1"/>
</dbReference>
<dbReference type="NCBIfam" id="NF033580">
    <property type="entry name" value="transpos_IS5_3"/>
    <property type="match status" value="1"/>
</dbReference>
<dbReference type="AlphaFoldDB" id="A0A0C6FX81"/>
<evidence type="ECO:0000313" key="3">
    <source>
        <dbReference type="EMBL" id="BAQ50174.1"/>
    </source>
</evidence>
<organism evidence="3 4">
    <name type="scientific">Methylobacterium aquaticum</name>
    <dbReference type="NCBI Taxonomy" id="270351"/>
    <lineage>
        <taxon>Bacteria</taxon>
        <taxon>Pseudomonadati</taxon>
        <taxon>Pseudomonadota</taxon>
        <taxon>Alphaproteobacteria</taxon>
        <taxon>Hyphomicrobiales</taxon>
        <taxon>Methylobacteriaceae</taxon>
        <taxon>Methylobacterium</taxon>
    </lineage>
</organism>
<dbReference type="PANTHER" id="PTHR30007:SF0">
    <property type="entry name" value="TRANSPOSASE"/>
    <property type="match status" value="1"/>
</dbReference>
<dbReference type="EMBL" id="AP014706">
    <property type="protein sequence ID" value="BAQ50174.1"/>
    <property type="molecule type" value="Genomic_DNA"/>
</dbReference>
<gene>
    <name evidence="3" type="ORF">Maq22A_2p42145</name>
</gene>
<dbReference type="InterPro" id="IPR002559">
    <property type="entry name" value="Transposase_11"/>
</dbReference>
<sequence>MLTDRPAYPSDVSDEEWALVAPYLALLREDSAQRDHDLREVFNGLRYIVKTGAPWRFMPHDLPPWAAVYQQTQRWLCADSFADVAGDLRAVLRMAAEREPEPSAVILDSRTLRSSPESGERAGYDGAKRKRGSKVHLAVDTPGHVVALHVTPARTDDRAEVGQLAAEVQAETSDNVELAFVDQGYSGPKPAAAAHAHGIDLEVVKAPEAKRGFVLLPRRWVVERSFAWATRCRRLVKDYERYASTLAGLHMVAFVCLMLKQAEKLMTSA</sequence>
<dbReference type="InterPro" id="IPR025161">
    <property type="entry name" value="IS402-like_dom"/>
</dbReference>
<evidence type="ECO:0000259" key="2">
    <source>
        <dbReference type="Pfam" id="PF13340"/>
    </source>
</evidence>
<dbReference type="KEGG" id="maqu:Maq22A_2p42145"/>
<dbReference type="GO" id="GO:0003677">
    <property type="term" value="F:DNA binding"/>
    <property type="evidence" value="ECO:0007669"/>
    <property type="project" value="InterPro"/>
</dbReference>
<dbReference type="Proteomes" id="UP000061432">
    <property type="component" value="Plasmid pMaq22A_2p"/>
</dbReference>
<dbReference type="RefSeq" id="WP_060851223.1">
    <property type="nucleotide sequence ID" value="NZ_AP014706.1"/>
</dbReference>
<dbReference type="GO" id="GO:0004803">
    <property type="term" value="F:transposase activity"/>
    <property type="evidence" value="ECO:0007669"/>
    <property type="project" value="InterPro"/>
</dbReference>
<dbReference type="PATRIC" id="fig|270351.10.peg.7345"/>